<sequence length="415" mass="44742">MRADGKIAVSRNADIAEMMKYAGQLEEEIISIRRDLHAHPELLYDVARTSGKVAGLLEEWGITVRRNVGSHFGMGVVGTLQGLAGSGPVILLRADMDALPIRELNELPYKSVNPGVMHACGHDAHTAMLLGAARTLAAFREQLAGTVLFVFQPAEEGAARSPKDGRLLSGGRDMIEDGILEGVDYAYALHVMPELPAGQLGVHPHYAMAASSHFKVEFQGTAGHHSAPHKAVDAIQMAAQFIAGINGLMANQTDPQEAAVLAFGTVNAGTAVNVIAERSELTGTFRAFSKTTVTSITEGLRRHASASAEAYGGRYRMELREGITVANDREAVQRMLSAAREVLGEDQAVLLDQPSLAGEDFGWYLDRVPGAFAFIGCGNSEKGITHAIHQPQFNIDEDMLVHGTRIWVRLVMQHH</sequence>
<dbReference type="PIRSF" id="PIRSF005962">
    <property type="entry name" value="Pept_M20D_amidohydro"/>
    <property type="match status" value="1"/>
</dbReference>
<dbReference type="Gene3D" id="3.30.70.360">
    <property type="match status" value="1"/>
</dbReference>
<dbReference type="PANTHER" id="PTHR11014:SF63">
    <property type="entry name" value="METALLOPEPTIDASE, PUTATIVE (AFU_ORTHOLOGUE AFUA_6G09600)-RELATED"/>
    <property type="match status" value="1"/>
</dbReference>
<dbReference type="Pfam" id="PF07687">
    <property type="entry name" value="M20_dimer"/>
    <property type="match status" value="1"/>
</dbReference>
<dbReference type="SUPFAM" id="SSF53187">
    <property type="entry name" value="Zn-dependent exopeptidases"/>
    <property type="match status" value="1"/>
</dbReference>
<dbReference type="InterPro" id="IPR011650">
    <property type="entry name" value="Peptidase_M20_dimer"/>
</dbReference>
<keyword evidence="2" id="KW-0378">Hydrolase</keyword>
<gene>
    <name evidence="2" type="primary">scmP_2</name>
    <name evidence="2" type="ORF">PAECIP111892_04570</name>
</gene>
<accession>A0ABN8GUH9</accession>
<dbReference type="EMBL" id="CAKMMG010000008">
    <property type="protein sequence ID" value="CAH1218228.1"/>
    <property type="molecule type" value="Genomic_DNA"/>
</dbReference>
<reference evidence="2" key="1">
    <citation type="submission" date="2022-01" db="EMBL/GenBank/DDBJ databases">
        <authorList>
            <person name="Criscuolo A."/>
        </authorList>
    </citation>
    <scope>NUCLEOTIDE SEQUENCE</scope>
    <source>
        <strain evidence="2">CIP111892</strain>
    </source>
</reference>
<dbReference type="InterPro" id="IPR036264">
    <property type="entry name" value="Bact_exopeptidase_dim_dom"/>
</dbReference>
<dbReference type="InterPro" id="IPR017439">
    <property type="entry name" value="Amidohydrolase"/>
</dbReference>
<organism evidence="2 3">
    <name type="scientific">Paenibacillus auburnensis</name>
    <dbReference type="NCBI Taxonomy" id="2905649"/>
    <lineage>
        <taxon>Bacteria</taxon>
        <taxon>Bacillati</taxon>
        <taxon>Bacillota</taxon>
        <taxon>Bacilli</taxon>
        <taxon>Bacillales</taxon>
        <taxon>Paenibacillaceae</taxon>
        <taxon>Paenibacillus</taxon>
    </lineage>
</organism>
<dbReference type="GO" id="GO:0016787">
    <property type="term" value="F:hydrolase activity"/>
    <property type="evidence" value="ECO:0007669"/>
    <property type="project" value="UniProtKB-KW"/>
</dbReference>
<evidence type="ECO:0000313" key="2">
    <source>
        <dbReference type="EMBL" id="CAH1218228.1"/>
    </source>
</evidence>
<protein>
    <submittedName>
        <fullName evidence="2">N-acetylcysteine deacetylase</fullName>
        <ecNumber evidence="2">3.5.1.-</ecNumber>
    </submittedName>
</protein>
<feature type="domain" description="Peptidase M20 dimerisation" evidence="1">
    <location>
        <begin position="213"/>
        <end position="309"/>
    </location>
</feature>
<evidence type="ECO:0000259" key="1">
    <source>
        <dbReference type="Pfam" id="PF07687"/>
    </source>
</evidence>
<keyword evidence="3" id="KW-1185">Reference proteome</keyword>
<dbReference type="PANTHER" id="PTHR11014">
    <property type="entry name" value="PEPTIDASE M20 FAMILY MEMBER"/>
    <property type="match status" value="1"/>
</dbReference>
<dbReference type="Gene3D" id="3.40.630.10">
    <property type="entry name" value="Zn peptidases"/>
    <property type="match status" value="1"/>
</dbReference>
<proteinExistence type="predicted"/>
<dbReference type="SUPFAM" id="SSF55031">
    <property type="entry name" value="Bacterial exopeptidase dimerisation domain"/>
    <property type="match status" value="1"/>
</dbReference>
<dbReference type="NCBIfam" id="TIGR01891">
    <property type="entry name" value="amidohydrolases"/>
    <property type="match status" value="1"/>
</dbReference>
<dbReference type="EC" id="3.5.1.-" evidence="2"/>
<evidence type="ECO:0000313" key="3">
    <source>
        <dbReference type="Proteomes" id="UP000838324"/>
    </source>
</evidence>
<dbReference type="Proteomes" id="UP000838324">
    <property type="component" value="Unassembled WGS sequence"/>
</dbReference>
<comment type="caution">
    <text evidence="2">The sequence shown here is derived from an EMBL/GenBank/DDBJ whole genome shotgun (WGS) entry which is preliminary data.</text>
</comment>
<name>A0ABN8GUH9_9BACL</name>
<dbReference type="InterPro" id="IPR002933">
    <property type="entry name" value="Peptidase_M20"/>
</dbReference>
<dbReference type="Pfam" id="PF01546">
    <property type="entry name" value="Peptidase_M20"/>
    <property type="match status" value="1"/>
</dbReference>